<accession>A0A1G9D6T7</accession>
<dbReference type="PANTHER" id="PTHR43540">
    <property type="entry name" value="PEROXYUREIDOACRYLATE/UREIDOACRYLATE AMIDOHYDROLASE-RELATED"/>
    <property type="match status" value="1"/>
</dbReference>
<dbReference type="STRING" id="990712.SAMN05216257_103364"/>
<name>A0A1G9D6T7_9RHOB</name>
<proteinExistence type="predicted"/>
<reference evidence="4" key="1">
    <citation type="submission" date="2016-10" db="EMBL/GenBank/DDBJ databases">
        <authorList>
            <person name="Varghese N."/>
            <person name="Submissions S."/>
        </authorList>
    </citation>
    <scope>NUCLEOTIDE SEQUENCE [LARGE SCALE GENOMIC DNA]</scope>
    <source>
        <strain evidence="4">CGMCC 1.10789</strain>
    </source>
</reference>
<sequence length="181" mass="18768">MRALVLIDFQRGFADARWGPRNNPGAEAAAARLLARWRAAGAPVFHIRHLSRDSSSPLAPGPGAAPIPVLAEAAGETVIEKHVNSAFIGTDLEVQLRVTGIASLAIAGLTTPHCVSTTVRMAANLGFDVVVAHDACAAFAANADASWRVASESDAHSVHCAALDHLHGEFARVTSAAAITP</sequence>
<protein>
    <submittedName>
        <fullName evidence="3">Nicotinamidase-related amidase</fullName>
    </submittedName>
</protein>
<evidence type="ECO:0000259" key="2">
    <source>
        <dbReference type="Pfam" id="PF00857"/>
    </source>
</evidence>
<dbReference type="InterPro" id="IPR050272">
    <property type="entry name" value="Isochorismatase-like_hydrls"/>
</dbReference>
<dbReference type="GO" id="GO:0016787">
    <property type="term" value="F:hydrolase activity"/>
    <property type="evidence" value="ECO:0007669"/>
    <property type="project" value="UniProtKB-KW"/>
</dbReference>
<keyword evidence="4" id="KW-1185">Reference proteome</keyword>
<dbReference type="InterPro" id="IPR036380">
    <property type="entry name" value="Isochorismatase-like_sf"/>
</dbReference>
<dbReference type="RefSeq" id="WP_092500121.1">
    <property type="nucleotide sequence ID" value="NZ_FNFV01000003.1"/>
</dbReference>
<evidence type="ECO:0000313" key="4">
    <source>
        <dbReference type="Proteomes" id="UP000199328"/>
    </source>
</evidence>
<dbReference type="EMBL" id="FNFV01000003">
    <property type="protein sequence ID" value="SDK59444.1"/>
    <property type="molecule type" value="Genomic_DNA"/>
</dbReference>
<evidence type="ECO:0000256" key="1">
    <source>
        <dbReference type="ARBA" id="ARBA00022801"/>
    </source>
</evidence>
<feature type="domain" description="Isochorismatase-like" evidence="2">
    <location>
        <begin position="3"/>
        <end position="144"/>
    </location>
</feature>
<dbReference type="Proteomes" id="UP000199328">
    <property type="component" value="Unassembled WGS sequence"/>
</dbReference>
<organism evidence="3 4">
    <name type="scientific">Meinhardsimonia xiamenensis</name>
    <dbReference type="NCBI Taxonomy" id="990712"/>
    <lineage>
        <taxon>Bacteria</taxon>
        <taxon>Pseudomonadati</taxon>
        <taxon>Pseudomonadota</taxon>
        <taxon>Alphaproteobacteria</taxon>
        <taxon>Rhodobacterales</taxon>
        <taxon>Paracoccaceae</taxon>
        <taxon>Meinhardsimonia</taxon>
    </lineage>
</organism>
<dbReference type="SUPFAM" id="SSF52499">
    <property type="entry name" value="Isochorismatase-like hydrolases"/>
    <property type="match status" value="1"/>
</dbReference>
<dbReference type="InterPro" id="IPR000868">
    <property type="entry name" value="Isochorismatase-like_dom"/>
</dbReference>
<dbReference type="PANTHER" id="PTHR43540:SF1">
    <property type="entry name" value="ISOCHORISMATASE HYDROLASE"/>
    <property type="match status" value="1"/>
</dbReference>
<gene>
    <name evidence="3" type="ORF">SAMN05216257_103364</name>
</gene>
<dbReference type="Pfam" id="PF00857">
    <property type="entry name" value="Isochorismatase"/>
    <property type="match status" value="1"/>
</dbReference>
<dbReference type="OrthoDB" id="9794942at2"/>
<keyword evidence="1" id="KW-0378">Hydrolase</keyword>
<evidence type="ECO:0000313" key="3">
    <source>
        <dbReference type="EMBL" id="SDK59444.1"/>
    </source>
</evidence>
<dbReference type="AlphaFoldDB" id="A0A1G9D6T7"/>
<dbReference type="Gene3D" id="3.40.50.850">
    <property type="entry name" value="Isochorismatase-like"/>
    <property type="match status" value="1"/>
</dbReference>